<comment type="caution">
    <text evidence="3">The sequence shown here is derived from an EMBL/GenBank/DDBJ whole genome shotgun (WGS) entry which is preliminary data.</text>
</comment>
<proteinExistence type="predicted"/>
<feature type="compositionally biased region" description="Polar residues" evidence="1">
    <location>
        <begin position="38"/>
        <end position="55"/>
    </location>
</feature>
<protein>
    <recommendedName>
        <fullName evidence="2">PWWP domain-containing protein</fullName>
    </recommendedName>
</protein>
<dbReference type="EMBL" id="BNJQ01000021">
    <property type="protein sequence ID" value="GHP08679.1"/>
    <property type="molecule type" value="Genomic_DNA"/>
</dbReference>
<feature type="region of interest" description="Disordered" evidence="1">
    <location>
        <begin position="1"/>
        <end position="169"/>
    </location>
</feature>
<dbReference type="Pfam" id="PF00855">
    <property type="entry name" value="PWWP"/>
    <property type="match status" value="1"/>
</dbReference>
<keyword evidence="4" id="KW-1185">Reference proteome</keyword>
<dbReference type="PANTHER" id="PTHR10688">
    <property type="entry name" value="PWWP DOMAIN-CONTAINING PROTEIN"/>
    <property type="match status" value="1"/>
</dbReference>
<dbReference type="PROSITE" id="PS50812">
    <property type="entry name" value="PWWP"/>
    <property type="match status" value="1"/>
</dbReference>
<dbReference type="SMART" id="SM00293">
    <property type="entry name" value="PWWP"/>
    <property type="match status" value="1"/>
</dbReference>
<dbReference type="CDD" id="cd05162">
    <property type="entry name" value="PWWP"/>
    <property type="match status" value="1"/>
</dbReference>
<dbReference type="SUPFAM" id="SSF63748">
    <property type="entry name" value="Tudor/PWWP/MBT"/>
    <property type="match status" value="1"/>
</dbReference>
<sequence length="382" mass="39393">MSELPPSGEGEVSGEGVAAPSQCMTNAADVSQPPLPDQPSTLQPLRTASAGTILTNMARDGLTHDTGAAGDLAHPQPAAATPKDTSLPEPVSARRGGREKKLPSKFKDAVDEKAEKEKAKATPKASKQAKKGVQQLTLPHARPGLGMNAGGRGGGRIKGAAPRARGVEQLLPTASPVAIERTRSAWDDALAEETRRAALAAADAATNAVLGDQQDDDDDATEDEAEPLQKRARSEEGAGGGRGRGRGRGRVGGRGRGRGRGGQGGAAESSGDAAAKSQPPAAPATRELLPYEVVWAKLPSFPWWPAQVQNTPEGVAEKPGKVFVVFYGDQNVAWVPRKNVTPFDVDYDARAANGSRGLQKALGAAWTAVGGTAPPASGDGEQ</sequence>
<evidence type="ECO:0000259" key="2">
    <source>
        <dbReference type="PROSITE" id="PS50812"/>
    </source>
</evidence>
<feature type="compositionally biased region" description="Basic residues" evidence="1">
    <location>
        <begin position="243"/>
        <end position="259"/>
    </location>
</feature>
<dbReference type="InterPro" id="IPR052657">
    <property type="entry name" value="PDP_family_Arabidopsis"/>
</dbReference>
<feature type="compositionally biased region" description="Basic and acidic residues" evidence="1">
    <location>
        <begin position="227"/>
        <end position="236"/>
    </location>
</feature>
<dbReference type="Gene3D" id="2.30.30.140">
    <property type="match status" value="1"/>
</dbReference>
<feature type="compositionally biased region" description="Low complexity" evidence="1">
    <location>
        <begin position="1"/>
        <end position="20"/>
    </location>
</feature>
<feature type="compositionally biased region" description="Acidic residues" evidence="1">
    <location>
        <begin position="213"/>
        <end position="226"/>
    </location>
</feature>
<dbReference type="AlphaFoldDB" id="A0A830HUT1"/>
<feature type="compositionally biased region" description="Gly residues" evidence="1">
    <location>
        <begin position="147"/>
        <end position="157"/>
    </location>
</feature>
<dbReference type="Proteomes" id="UP000660262">
    <property type="component" value="Unassembled WGS sequence"/>
</dbReference>
<reference evidence="3" key="1">
    <citation type="submission" date="2020-10" db="EMBL/GenBank/DDBJ databases">
        <title>Unveiling of a novel bifunctional photoreceptor, Dualchrome1, isolated from a cosmopolitan green alga.</title>
        <authorList>
            <person name="Suzuki S."/>
            <person name="Kawachi M."/>
        </authorList>
    </citation>
    <scope>NUCLEOTIDE SEQUENCE</scope>
    <source>
        <strain evidence="3">NIES 2893</strain>
    </source>
</reference>
<dbReference type="PANTHER" id="PTHR10688:SF5">
    <property type="entry name" value="PWWP DOMAIN-CONTAINING PROTEIN 1-RELATED"/>
    <property type="match status" value="1"/>
</dbReference>
<name>A0A830HUT1_9CHLO</name>
<dbReference type="OrthoDB" id="568356at2759"/>
<evidence type="ECO:0000313" key="3">
    <source>
        <dbReference type="EMBL" id="GHP08679.1"/>
    </source>
</evidence>
<organism evidence="3 4">
    <name type="scientific">Pycnococcus provasolii</name>
    <dbReference type="NCBI Taxonomy" id="41880"/>
    <lineage>
        <taxon>Eukaryota</taxon>
        <taxon>Viridiplantae</taxon>
        <taxon>Chlorophyta</taxon>
        <taxon>Pseudoscourfieldiophyceae</taxon>
        <taxon>Pseudoscourfieldiales</taxon>
        <taxon>Pycnococcaceae</taxon>
        <taxon>Pycnococcus</taxon>
    </lineage>
</organism>
<feature type="domain" description="PWWP" evidence="2">
    <location>
        <begin position="290"/>
        <end position="346"/>
    </location>
</feature>
<feature type="region of interest" description="Disordered" evidence="1">
    <location>
        <begin position="204"/>
        <end position="283"/>
    </location>
</feature>
<feature type="compositionally biased region" description="Low complexity" evidence="1">
    <location>
        <begin position="266"/>
        <end position="279"/>
    </location>
</feature>
<feature type="compositionally biased region" description="Basic and acidic residues" evidence="1">
    <location>
        <begin position="99"/>
        <end position="120"/>
    </location>
</feature>
<dbReference type="InterPro" id="IPR000313">
    <property type="entry name" value="PWWP_dom"/>
</dbReference>
<evidence type="ECO:0000313" key="4">
    <source>
        <dbReference type="Proteomes" id="UP000660262"/>
    </source>
</evidence>
<evidence type="ECO:0000256" key="1">
    <source>
        <dbReference type="SAM" id="MobiDB-lite"/>
    </source>
</evidence>
<accession>A0A830HUT1</accession>
<gene>
    <name evidence="3" type="ORF">PPROV_000741600</name>
</gene>